<evidence type="ECO:0000313" key="2">
    <source>
        <dbReference type="EnsemblMetazoa" id="XP_044313694.1"/>
    </source>
</evidence>
<reference evidence="2" key="2">
    <citation type="submission" date="2025-05" db="UniProtKB">
        <authorList>
            <consortium name="EnsemblMetazoa"/>
        </authorList>
    </citation>
    <scope>IDENTIFICATION</scope>
</reference>
<reference evidence="3" key="1">
    <citation type="journal article" date="2021" name="Elife">
        <title>Highly contiguous assemblies of 101 drosophilid genomes.</title>
        <authorList>
            <person name="Kim B.Y."/>
            <person name="Wang J.R."/>
            <person name="Miller D.E."/>
            <person name="Barmina O."/>
            <person name="Delaney E."/>
            <person name="Thompson A."/>
            <person name="Comeault A.A."/>
            <person name="Peede D."/>
            <person name="D'Agostino E.R."/>
            <person name="Pelaez J."/>
            <person name="Aguilar J.M."/>
            <person name="Haji D."/>
            <person name="Matsunaga T."/>
            <person name="Armstrong E.E."/>
            <person name="Zych M."/>
            <person name="Ogawa Y."/>
            <person name="Stamenkovic-Radak M."/>
            <person name="Jelic M."/>
            <person name="Veselinovic M.S."/>
            <person name="Tanaskovic M."/>
            <person name="Eric P."/>
            <person name="Gao J.J."/>
            <person name="Katoh T.K."/>
            <person name="Toda M.J."/>
            <person name="Watabe H."/>
            <person name="Watada M."/>
            <person name="Davis J.S."/>
            <person name="Moyle L.C."/>
            <person name="Manoli G."/>
            <person name="Bertolini E."/>
            <person name="Kostal V."/>
            <person name="Hawley R.S."/>
            <person name="Takahashi A."/>
            <person name="Jones C.D."/>
            <person name="Price D.K."/>
            <person name="Whiteman N."/>
            <person name="Kopp A."/>
            <person name="Matute D.R."/>
            <person name="Petrov D.A."/>
        </authorList>
    </citation>
    <scope>NUCLEOTIDE SEQUENCE [LARGE SCALE GENOMIC DNA]</scope>
</reference>
<organism evidence="2 3">
    <name type="scientific">Drosophila rhopaloa</name>
    <name type="common">Fruit fly</name>
    <dbReference type="NCBI Taxonomy" id="1041015"/>
    <lineage>
        <taxon>Eukaryota</taxon>
        <taxon>Metazoa</taxon>
        <taxon>Ecdysozoa</taxon>
        <taxon>Arthropoda</taxon>
        <taxon>Hexapoda</taxon>
        <taxon>Insecta</taxon>
        <taxon>Pterygota</taxon>
        <taxon>Neoptera</taxon>
        <taxon>Endopterygota</taxon>
        <taxon>Diptera</taxon>
        <taxon>Brachycera</taxon>
        <taxon>Muscomorpha</taxon>
        <taxon>Ephydroidea</taxon>
        <taxon>Drosophilidae</taxon>
        <taxon>Drosophila</taxon>
        <taxon>Sophophora</taxon>
    </lineage>
</organism>
<evidence type="ECO:0000313" key="3">
    <source>
        <dbReference type="Proteomes" id="UP001652680"/>
    </source>
</evidence>
<proteinExistence type="predicted"/>
<name>A0ABM5J4E0_DRORH</name>
<keyword evidence="1" id="KW-1133">Transmembrane helix</keyword>
<dbReference type="Proteomes" id="UP001652680">
    <property type="component" value="Unassembled WGS sequence"/>
</dbReference>
<evidence type="ECO:0000256" key="1">
    <source>
        <dbReference type="SAM" id="Phobius"/>
    </source>
</evidence>
<protein>
    <submittedName>
        <fullName evidence="2">Uncharacterized protein</fullName>
    </submittedName>
</protein>
<keyword evidence="1" id="KW-0812">Transmembrane</keyword>
<accession>A0ABM5J4E0</accession>
<keyword evidence="3" id="KW-1185">Reference proteome</keyword>
<dbReference type="RefSeq" id="XP_044313694.1">
    <property type="nucleotide sequence ID" value="XM_044457759.1"/>
</dbReference>
<dbReference type="GeneID" id="123037402"/>
<feature type="transmembrane region" description="Helical" evidence="1">
    <location>
        <begin position="12"/>
        <end position="32"/>
    </location>
</feature>
<sequence length="34" mass="3817">MGTSWFNGTTLLFGFCSAVYIFFLTFAILTLVMC</sequence>
<keyword evidence="1" id="KW-0472">Membrane</keyword>
<dbReference type="EnsemblMetazoa" id="XM_044457759.1">
    <property type="protein sequence ID" value="XP_044313694.1"/>
    <property type="gene ID" value="LOC123037402"/>
</dbReference>